<evidence type="ECO:0000256" key="1">
    <source>
        <dbReference type="SAM" id="MobiDB-lite"/>
    </source>
</evidence>
<dbReference type="EMBL" id="JAAIUW010000001">
    <property type="protein sequence ID" value="KAF7844115.1"/>
    <property type="molecule type" value="Genomic_DNA"/>
</dbReference>
<dbReference type="AlphaFoldDB" id="A0A834XGP9"/>
<reference evidence="2" key="1">
    <citation type="submission" date="2020-09" db="EMBL/GenBank/DDBJ databases">
        <title>Genome-Enabled Discovery of Anthraquinone Biosynthesis in Senna tora.</title>
        <authorList>
            <person name="Kang S.-H."/>
            <person name="Pandey R.P."/>
            <person name="Lee C.-M."/>
            <person name="Sim J.-S."/>
            <person name="Jeong J.-T."/>
            <person name="Choi B.-S."/>
            <person name="Jung M."/>
            <person name="Ginzburg D."/>
            <person name="Zhao K."/>
            <person name="Won S.Y."/>
            <person name="Oh T.-J."/>
            <person name="Yu Y."/>
            <person name="Kim N.-H."/>
            <person name="Lee O.R."/>
            <person name="Lee T.-H."/>
            <person name="Bashyal P."/>
            <person name="Kim T.-S."/>
            <person name="Lee W.-H."/>
            <person name="Kawkins C."/>
            <person name="Kim C.-K."/>
            <person name="Kim J.S."/>
            <person name="Ahn B.O."/>
            <person name="Rhee S.Y."/>
            <person name="Sohng J.K."/>
        </authorList>
    </citation>
    <scope>NUCLEOTIDE SEQUENCE</scope>
    <source>
        <tissue evidence="2">Leaf</tissue>
    </source>
</reference>
<gene>
    <name evidence="2" type="ORF">G2W53_001020</name>
</gene>
<accession>A0A834XGP9</accession>
<evidence type="ECO:0000313" key="3">
    <source>
        <dbReference type="Proteomes" id="UP000634136"/>
    </source>
</evidence>
<sequence>MNVLVSSREGPYIASLGTVIAGVPRPLNGSMLKDVGLCLAKVVRKAHNISNPGPCKEKEAKRRKVVFAKETEKQKGQSVEEESKQNTEPRCRSPSLEPLSFKALVYSVMMFGEQNA</sequence>
<proteinExistence type="predicted"/>
<protein>
    <submittedName>
        <fullName evidence="2">Uncharacterized protein</fullName>
    </submittedName>
</protein>
<keyword evidence="3" id="KW-1185">Reference proteome</keyword>
<feature type="compositionally biased region" description="Basic and acidic residues" evidence="1">
    <location>
        <begin position="81"/>
        <end position="91"/>
    </location>
</feature>
<name>A0A834XGP9_9FABA</name>
<organism evidence="2 3">
    <name type="scientific">Senna tora</name>
    <dbReference type="NCBI Taxonomy" id="362788"/>
    <lineage>
        <taxon>Eukaryota</taxon>
        <taxon>Viridiplantae</taxon>
        <taxon>Streptophyta</taxon>
        <taxon>Embryophyta</taxon>
        <taxon>Tracheophyta</taxon>
        <taxon>Spermatophyta</taxon>
        <taxon>Magnoliopsida</taxon>
        <taxon>eudicotyledons</taxon>
        <taxon>Gunneridae</taxon>
        <taxon>Pentapetalae</taxon>
        <taxon>rosids</taxon>
        <taxon>fabids</taxon>
        <taxon>Fabales</taxon>
        <taxon>Fabaceae</taxon>
        <taxon>Caesalpinioideae</taxon>
        <taxon>Cassia clade</taxon>
        <taxon>Senna</taxon>
    </lineage>
</organism>
<dbReference type="Proteomes" id="UP000634136">
    <property type="component" value="Unassembled WGS sequence"/>
</dbReference>
<comment type="caution">
    <text evidence="2">The sequence shown here is derived from an EMBL/GenBank/DDBJ whole genome shotgun (WGS) entry which is preliminary data.</text>
</comment>
<feature type="region of interest" description="Disordered" evidence="1">
    <location>
        <begin position="68"/>
        <end position="95"/>
    </location>
</feature>
<evidence type="ECO:0000313" key="2">
    <source>
        <dbReference type="EMBL" id="KAF7844115.1"/>
    </source>
</evidence>